<reference evidence="2" key="1">
    <citation type="submission" date="2016-11" db="EMBL/GenBank/DDBJ databases">
        <authorList>
            <person name="Varghese N."/>
            <person name="Submissions S."/>
        </authorList>
    </citation>
    <scope>NUCLEOTIDE SEQUENCE [LARGE SCALE GENOMIC DNA]</scope>
    <source>
        <strain evidence="2">DSM 29327</strain>
    </source>
</reference>
<dbReference type="AlphaFoldDB" id="A0A1M6WNQ4"/>
<gene>
    <name evidence="1" type="ORF">SAMN05444414_10318</name>
</gene>
<dbReference type="Gene3D" id="1.25.40.10">
    <property type="entry name" value="Tetratricopeptide repeat domain"/>
    <property type="match status" value="1"/>
</dbReference>
<organism evidence="1 2">
    <name type="scientific">Roseovarius marisflavi</name>
    <dbReference type="NCBI Taxonomy" id="1054996"/>
    <lineage>
        <taxon>Bacteria</taxon>
        <taxon>Pseudomonadati</taxon>
        <taxon>Pseudomonadota</taxon>
        <taxon>Alphaproteobacteria</taxon>
        <taxon>Rhodobacterales</taxon>
        <taxon>Roseobacteraceae</taxon>
        <taxon>Roseovarius</taxon>
    </lineage>
</organism>
<dbReference type="STRING" id="1054996.SAMN05444414_10318"/>
<dbReference type="RefSeq" id="WP_073195259.1">
    <property type="nucleotide sequence ID" value="NZ_FRBN01000003.1"/>
</dbReference>
<evidence type="ECO:0000313" key="1">
    <source>
        <dbReference type="EMBL" id="SHK95321.1"/>
    </source>
</evidence>
<sequence length="121" mass="13115">MTGWATTQNNLGNALQNQAARTEGAAGTDLLAEAVTACRGALTVRTRQDHPVDWAITQGNLTICELARADRNATADPLPHLRAALEHVEAALTVYDPEHMSYDHTKATTLRDQIKARLAEV</sequence>
<dbReference type="InterPro" id="IPR011990">
    <property type="entry name" value="TPR-like_helical_dom_sf"/>
</dbReference>
<protein>
    <submittedName>
        <fullName evidence="1">Uncharacterized protein</fullName>
    </submittedName>
</protein>
<dbReference type="OrthoDB" id="433986at2"/>
<evidence type="ECO:0000313" key="2">
    <source>
        <dbReference type="Proteomes" id="UP000184191"/>
    </source>
</evidence>
<accession>A0A1M6WNQ4</accession>
<proteinExistence type="predicted"/>
<dbReference type="Proteomes" id="UP000184191">
    <property type="component" value="Unassembled WGS sequence"/>
</dbReference>
<dbReference type="EMBL" id="FRBN01000003">
    <property type="protein sequence ID" value="SHK95321.1"/>
    <property type="molecule type" value="Genomic_DNA"/>
</dbReference>
<keyword evidence="2" id="KW-1185">Reference proteome</keyword>
<name>A0A1M6WNQ4_9RHOB</name>